<feature type="region of interest" description="Disordered" evidence="3">
    <location>
        <begin position="1"/>
        <end position="32"/>
    </location>
</feature>
<proteinExistence type="predicted"/>
<dbReference type="InterPro" id="IPR032524">
    <property type="entry name" value="ABC_tran_C"/>
</dbReference>
<keyword evidence="2 5" id="KW-0067">ATP-binding</keyword>
<accession>A0A4Q2JPB6</accession>
<evidence type="ECO:0000256" key="2">
    <source>
        <dbReference type="ARBA" id="ARBA00022840"/>
    </source>
</evidence>
<dbReference type="Proteomes" id="UP000292881">
    <property type="component" value="Unassembled WGS sequence"/>
</dbReference>
<dbReference type="EMBL" id="SDPL01000123">
    <property type="protein sequence ID" value="RXZ48137.1"/>
    <property type="molecule type" value="Genomic_DNA"/>
</dbReference>
<feature type="non-terminal residue" evidence="5">
    <location>
        <position position="1"/>
    </location>
</feature>
<evidence type="ECO:0000256" key="1">
    <source>
        <dbReference type="ARBA" id="ARBA00022741"/>
    </source>
</evidence>
<dbReference type="GO" id="GO:0005524">
    <property type="term" value="F:ATP binding"/>
    <property type="evidence" value="ECO:0007669"/>
    <property type="project" value="UniProtKB-KW"/>
</dbReference>
<evidence type="ECO:0000259" key="4">
    <source>
        <dbReference type="Pfam" id="PF16326"/>
    </source>
</evidence>
<dbReference type="AlphaFoldDB" id="A0A4Q2JPB6"/>
<dbReference type="Pfam" id="PF16326">
    <property type="entry name" value="ABC_tran_CTD"/>
    <property type="match status" value="1"/>
</dbReference>
<feature type="compositionally biased region" description="Gly residues" evidence="3">
    <location>
        <begin position="1"/>
        <end position="11"/>
    </location>
</feature>
<comment type="caution">
    <text evidence="5">The sequence shown here is derived from an EMBL/GenBank/DDBJ whole genome shotgun (WGS) entry which is preliminary data.</text>
</comment>
<dbReference type="Gene3D" id="1.10.287.380">
    <property type="entry name" value="Valyl-tRNA synthetase, C-terminal domain"/>
    <property type="match status" value="1"/>
</dbReference>
<evidence type="ECO:0000313" key="6">
    <source>
        <dbReference type="Proteomes" id="UP000292881"/>
    </source>
</evidence>
<keyword evidence="6" id="KW-1185">Reference proteome</keyword>
<dbReference type="RefSeq" id="WP_242492271.1">
    <property type="nucleotide sequence ID" value="NZ_SDPL01000123.1"/>
</dbReference>
<name>A0A4Q2JPB6_9MICO</name>
<sequence length="94" mass="9841">GGPGAAAGGGASAAASAPALTGADRRSAEKELSSIDRRLEKLQVQIAEQHEKLARHDQSDYVGLGALGDELRSLEDSVADLETRWLEVSEQLEG</sequence>
<evidence type="ECO:0000313" key="5">
    <source>
        <dbReference type="EMBL" id="RXZ48137.1"/>
    </source>
</evidence>
<dbReference type="InterPro" id="IPR037118">
    <property type="entry name" value="Val-tRNA_synth_C_sf"/>
</dbReference>
<reference evidence="5 6" key="1">
    <citation type="submission" date="2019-01" db="EMBL/GenBank/DDBJ databases">
        <authorList>
            <person name="Li J."/>
        </authorList>
    </citation>
    <scope>NUCLEOTIDE SEQUENCE [LARGE SCALE GENOMIC DNA]</scope>
    <source>
        <strain evidence="5 6">CGMCC 4.7180</strain>
    </source>
</reference>
<organism evidence="5 6">
    <name type="scientific">Agromyces binzhouensis</name>
    <dbReference type="NCBI Taxonomy" id="1817495"/>
    <lineage>
        <taxon>Bacteria</taxon>
        <taxon>Bacillati</taxon>
        <taxon>Actinomycetota</taxon>
        <taxon>Actinomycetes</taxon>
        <taxon>Micrococcales</taxon>
        <taxon>Microbacteriaceae</taxon>
        <taxon>Agromyces</taxon>
    </lineage>
</organism>
<keyword evidence="1" id="KW-0547">Nucleotide-binding</keyword>
<feature type="domain" description="ABC transporter Uup C-terminal" evidence="4">
    <location>
        <begin position="29"/>
        <end position="90"/>
    </location>
</feature>
<protein>
    <submittedName>
        <fullName evidence="5">ABC transporter ATP-binding protein</fullName>
    </submittedName>
</protein>
<feature type="compositionally biased region" description="Basic and acidic residues" evidence="3">
    <location>
        <begin position="23"/>
        <end position="32"/>
    </location>
</feature>
<gene>
    <name evidence="5" type="ORF">ESO86_07965</name>
</gene>
<evidence type="ECO:0000256" key="3">
    <source>
        <dbReference type="SAM" id="MobiDB-lite"/>
    </source>
</evidence>
<dbReference type="GO" id="GO:0003677">
    <property type="term" value="F:DNA binding"/>
    <property type="evidence" value="ECO:0007669"/>
    <property type="project" value="InterPro"/>
</dbReference>